<dbReference type="Gene3D" id="2.40.10.10">
    <property type="entry name" value="Trypsin-like serine proteases"/>
    <property type="match status" value="2"/>
</dbReference>
<dbReference type="EMBL" id="JAHWGI010001300">
    <property type="protein sequence ID" value="KAK3927657.1"/>
    <property type="molecule type" value="Genomic_DNA"/>
</dbReference>
<evidence type="ECO:0000256" key="1">
    <source>
        <dbReference type="ARBA" id="ARBA00004613"/>
    </source>
</evidence>
<evidence type="ECO:0000259" key="6">
    <source>
        <dbReference type="PROSITE" id="PS50240"/>
    </source>
</evidence>
<dbReference type="Pfam" id="PF00089">
    <property type="entry name" value="Trypsin"/>
    <property type="match status" value="1"/>
</dbReference>
<dbReference type="PROSITE" id="PS00134">
    <property type="entry name" value="TRYPSIN_HIS"/>
    <property type="match status" value="1"/>
</dbReference>
<dbReference type="PROSITE" id="PS50026">
    <property type="entry name" value="EGF_3"/>
    <property type="match status" value="1"/>
</dbReference>
<dbReference type="InterPro" id="IPR018114">
    <property type="entry name" value="TRYPSIN_HIS"/>
</dbReference>
<accession>A0AAE1HUG3</accession>
<organism evidence="7 8">
    <name type="scientific">Frankliniella fusca</name>
    <dbReference type="NCBI Taxonomy" id="407009"/>
    <lineage>
        <taxon>Eukaryota</taxon>
        <taxon>Metazoa</taxon>
        <taxon>Ecdysozoa</taxon>
        <taxon>Arthropoda</taxon>
        <taxon>Hexapoda</taxon>
        <taxon>Insecta</taxon>
        <taxon>Pterygota</taxon>
        <taxon>Neoptera</taxon>
        <taxon>Paraneoptera</taxon>
        <taxon>Thysanoptera</taxon>
        <taxon>Terebrantia</taxon>
        <taxon>Thripoidea</taxon>
        <taxon>Thripidae</taxon>
        <taxon>Frankliniella</taxon>
    </lineage>
</organism>
<feature type="domain" description="Peptidase S1" evidence="6">
    <location>
        <begin position="686"/>
        <end position="937"/>
    </location>
</feature>
<evidence type="ECO:0000313" key="8">
    <source>
        <dbReference type="Proteomes" id="UP001219518"/>
    </source>
</evidence>
<dbReference type="InterPro" id="IPR009003">
    <property type="entry name" value="Peptidase_S1_PA"/>
</dbReference>
<dbReference type="SUPFAM" id="SSF57196">
    <property type="entry name" value="EGF/Laminin"/>
    <property type="match status" value="1"/>
</dbReference>
<reference evidence="7" key="2">
    <citation type="journal article" date="2023" name="BMC Genomics">
        <title>Pest status, molecular evolution, and epigenetic factors derived from the genome assembly of Frankliniella fusca, a thysanopteran phytovirus vector.</title>
        <authorList>
            <person name="Catto M.A."/>
            <person name="Labadie P.E."/>
            <person name="Jacobson A.L."/>
            <person name="Kennedy G.G."/>
            <person name="Srinivasan R."/>
            <person name="Hunt B.G."/>
        </authorList>
    </citation>
    <scope>NUCLEOTIDE SEQUENCE</scope>
    <source>
        <strain evidence="7">PL_HMW_Pooled</strain>
    </source>
</reference>
<dbReference type="PROSITE" id="PS50240">
    <property type="entry name" value="TRYPSIN_DOM"/>
    <property type="match status" value="1"/>
</dbReference>
<dbReference type="InterPro" id="IPR001314">
    <property type="entry name" value="Peptidase_S1A"/>
</dbReference>
<dbReference type="SMART" id="SM00181">
    <property type="entry name" value="EGF"/>
    <property type="match status" value="3"/>
</dbReference>
<dbReference type="GO" id="GO:0004252">
    <property type="term" value="F:serine-type endopeptidase activity"/>
    <property type="evidence" value="ECO:0007669"/>
    <property type="project" value="InterPro"/>
</dbReference>
<dbReference type="FunFam" id="2.40.10.10:FF:000068">
    <property type="entry name" value="transmembrane protease serine 2"/>
    <property type="match status" value="1"/>
</dbReference>
<keyword evidence="2" id="KW-0964">Secreted</keyword>
<dbReference type="Gene3D" id="2.170.300.10">
    <property type="entry name" value="Tie2 ligand-binding domain superfamily"/>
    <property type="match status" value="1"/>
</dbReference>
<dbReference type="InterPro" id="IPR001254">
    <property type="entry name" value="Trypsin_dom"/>
</dbReference>
<dbReference type="SMART" id="SM00020">
    <property type="entry name" value="Tryp_SPc"/>
    <property type="match status" value="1"/>
</dbReference>
<comment type="subcellular location">
    <subcellularLocation>
        <location evidence="1">Secreted</location>
    </subcellularLocation>
</comment>
<evidence type="ECO:0000256" key="3">
    <source>
        <dbReference type="ARBA" id="ARBA00023157"/>
    </source>
</evidence>
<evidence type="ECO:0000256" key="4">
    <source>
        <dbReference type="PROSITE-ProRule" id="PRU00076"/>
    </source>
</evidence>
<dbReference type="Proteomes" id="UP001219518">
    <property type="component" value="Unassembled WGS sequence"/>
</dbReference>
<sequence>MYKLQRGPTGATTLEAAQIIARNNSRGMPLRRGRDIHNVVSDDRCCEEWQNDGWRKLNSKEAEETYPIFDLALRENPLEKALRQTDEGWLGTLAAGESLRVDFTPSDQGFGHVAALLCDSPFPKNCYGVVFSGHSNGRMRYNWMRYGDGETSGPYWVPGGGSATLRATVDSKEETIREGWVPVRRYTLQLERSPSEQLLVYLEGGDPEQEEQLVFDIPEKKYKYLFVDRYKKEGDLSVQGSRAWEGRVDPGKAVPLTWTPGTSRSARLGLFLCQRPQGDACYGALVTSANDKALGVEWARYGSGEKTKAWLPSRSGSAVRKMVLSSKRTDTISGWTQPEYNLTLRVQGLRVTLGLDGGEADSWDVPVGYNYLIVASYKGKGLVSVRAARETLSTPGVMWPVWGMDSGRTEATLTSPPVKAPPGHQLCLIVAARVPADAQLLLGFKGAGPGYRQIINVINIVPGESDDGWVMRREMLDLPLDLVRRSDRIQLVLTAMRSTEENVFVQLADMCDPISDRQIINIVPDTLPVDKLFGFDIASTSAANMFEGKSDPCLHGGILDVAAARCRCPPGFTGPTCEIGCGNNKFGTQCQDTCSDDLREGCEGVLLCGPGLKCKCASGFYGKACEHGCKATKYGPNCEFRCGRCHNGAPCDPYTGHCPQGCSSGFQPPLCKESCGNTGGERDALINNGHSIDVINFPWQAGLYRNESGTMKFTCGGSLIRDNLVLTAAHCVTDDRGVKRNFQYMVALGKTKSAWDAPEDTKAIKRKVLEVKTEAGYVGTGTFANDIAVLILENKAKFSEVVTPVCVNWTPENNVDLRPGVKGKLAGWGKLESSSEESETLNAATVPIVSKNECFQNLPSAIQRYITQDKICAGFLRVPDGVVPSPSQGDSGGGLCFVDKKKTWYVRGVVSVGLRGYPISLYTNVNQFQDFLRDTRDKVAIQEAINREFEN</sequence>
<dbReference type="InterPro" id="IPR000742">
    <property type="entry name" value="EGF"/>
</dbReference>
<dbReference type="PROSITE" id="PS00022">
    <property type="entry name" value="EGF_1"/>
    <property type="match status" value="1"/>
</dbReference>
<dbReference type="PRINTS" id="PR00722">
    <property type="entry name" value="CHYMOTRYPSIN"/>
</dbReference>
<gene>
    <name evidence="7" type="ORF">KUF71_015942</name>
</gene>
<dbReference type="InterPro" id="IPR043504">
    <property type="entry name" value="Peptidase_S1_PA_chymotrypsin"/>
</dbReference>
<keyword evidence="4" id="KW-0245">EGF-like domain</keyword>
<dbReference type="PANTHER" id="PTHR24252:SF7">
    <property type="entry name" value="HYALIN"/>
    <property type="match status" value="1"/>
</dbReference>
<keyword evidence="3 4" id="KW-1015">Disulfide bond</keyword>
<feature type="domain" description="EGF-like" evidence="5">
    <location>
        <begin position="544"/>
        <end position="578"/>
    </location>
</feature>
<dbReference type="CDD" id="cd00054">
    <property type="entry name" value="EGF_CA"/>
    <property type="match status" value="1"/>
</dbReference>
<proteinExistence type="predicted"/>
<dbReference type="AlphaFoldDB" id="A0AAE1HUG3"/>
<dbReference type="SUPFAM" id="SSF50494">
    <property type="entry name" value="Trypsin-like serine proteases"/>
    <property type="match status" value="1"/>
</dbReference>
<dbReference type="GO" id="GO:0005576">
    <property type="term" value="C:extracellular region"/>
    <property type="evidence" value="ECO:0007669"/>
    <property type="project" value="UniProtKB-SubCell"/>
</dbReference>
<feature type="disulfide bond" evidence="4">
    <location>
        <begin position="568"/>
        <end position="577"/>
    </location>
</feature>
<dbReference type="PANTHER" id="PTHR24252">
    <property type="entry name" value="ACROSIN-RELATED"/>
    <property type="match status" value="1"/>
</dbReference>
<dbReference type="CDD" id="cd00190">
    <property type="entry name" value="Tryp_SPc"/>
    <property type="match status" value="1"/>
</dbReference>
<comment type="caution">
    <text evidence="7">The sequence shown here is derived from an EMBL/GenBank/DDBJ whole genome shotgun (WGS) entry which is preliminary data.</text>
</comment>
<comment type="caution">
    <text evidence="4">Lacks conserved residue(s) required for the propagation of feature annotation.</text>
</comment>
<evidence type="ECO:0000256" key="2">
    <source>
        <dbReference type="ARBA" id="ARBA00022525"/>
    </source>
</evidence>
<protein>
    <submittedName>
        <fullName evidence="7">Proclotting enzyme</fullName>
    </submittedName>
</protein>
<dbReference type="GO" id="GO:0006508">
    <property type="term" value="P:proteolysis"/>
    <property type="evidence" value="ECO:0007669"/>
    <property type="project" value="InterPro"/>
</dbReference>
<evidence type="ECO:0000313" key="7">
    <source>
        <dbReference type="EMBL" id="KAK3927657.1"/>
    </source>
</evidence>
<keyword evidence="8" id="KW-1185">Reference proteome</keyword>
<evidence type="ECO:0000259" key="5">
    <source>
        <dbReference type="PROSITE" id="PS50026"/>
    </source>
</evidence>
<name>A0AAE1HUG3_9NEOP</name>
<reference evidence="7" key="1">
    <citation type="submission" date="2021-07" db="EMBL/GenBank/DDBJ databases">
        <authorList>
            <person name="Catto M.A."/>
            <person name="Jacobson A."/>
            <person name="Kennedy G."/>
            <person name="Labadie P."/>
            <person name="Hunt B.G."/>
            <person name="Srinivasan R."/>
        </authorList>
    </citation>
    <scope>NUCLEOTIDE SEQUENCE</scope>
    <source>
        <strain evidence="7">PL_HMW_Pooled</strain>
        <tissue evidence="7">Head</tissue>
    </source>
</reference>